<dbReference type="AlphaFoldDB" id="A0A9K3NNU8"/>
<organism evidence="2 3">
    <name type="scientific">Helianthus annuus</name>
    <name type="common">Common sunflower</name>
    <dbReference type="NCBI Taxonomy" id="4232"/>
    <lineage>
        <taxon>Eukaryota</taxon>
        <taxon>Viridiplantae</taxon>
        <taxon>Streptophyta</taxon>
        <taxon>Embryophyta</taxon>
        <taxon>Tracheophyta</taxon>
        <taxon>Spermatophyta</taxon>
        <taxon>Magnoliopsida</taxon>
        <taxon>eudicotyledons</taxon>
        <taxon>Gunneridae</taxon>
        <taxon>Pentapetalae</taxon>
        <taxon>asterids</taxon>
        <taxon>campanulids</taxon>
        <taxon>Asterales</taxon>
        <taxon>Asteraceae</taxon>
        <taxon>Asteroideae</taxon>
        <taxon>Heliantheae alliance</taxon>
        <taxon>Heliantheae</taxon>
        <taxon>Helianthus</taxon>
    </lineage>
</organism>
<gene>
    <name evidence="2" type="ORF">HanXRQr2_Chr05g0215891</name>
</gene>
<feature type="region of interest" description="Disordered" evidence="1">
    <location>
        <begin position="49"/>
        <end position="70"/>
    </location>
</feature>
<reference evidence="2" key="1">
    <citation type="journal article" date="2017" name="Nature">
        <title>The sunflower genome provides insights into oil metabolism, flowering and Asterid evolution.</title>
        <authorList>
            <person name="Badouin H."/>
            <person name="Gouzy J."/>
            <person name="Grassa C.J."/>
            <person name="Murat F."/>
            <person name="Staton S.E."/>
            <person name="Cottret L."/>
            <person name="Lelandais-Briere C."/>
            <person name="Owens G.L."/>
            <person name="Carrere S."/>
            <person name="Mayjonade B."/>
            <person name="Legrand L."/>
            <person name="Gill N."/>
            <person name="Kane N.C."/>
            <person name="Bowers J.E."/>
            <person name="Hubner S."/>
            <person name="Bellec A."/>
            <person name="Berard A."/>
            <person name="Berges H."/>
            <person name="Blanchet N."/>
            <person name="Boniface M.C."/>
            <person name="Brunel D."/>
            <person name="Catrice O."/>
            <person name="Chaidir N."/>
            <person name="Claudel C."/>
            <person name="Donnadieu C."/>
            <person name="Faraut T."/>
            <person name="Fievet G."/>
            <person name="Helmstetter N."/>
            <person name="King M."/>
            <person name="Knapp S.J."/>
            <person name="Lai Z."/>
            <person name="Le Paslier M.C."/>
            <person name="Lippi Y."/>
            <person name="Lorenzon L."/>
            <person name="Mandel J.R."/>
            <person name="Marage G."/>
            <person name="Marchand G."/>
            <person name="Marquand E."/>
            <person name="Bret-Mestries E."/>
            <person name="Morien E."/>
            <person name="Nambeesan S."/>
            <person name="Nguyen T."/>
            <person name="Pegot-Espagnet P."/>
            <person name="Pouilly N."/>
            <person name="Raftis F."/>
            <person name="Sallet E."/>
            <person name="Schiex T."/>
            <person name="Thomas J."/>
            <person name="Vandecasteele C."/>
            <person name="Vares D."/>
            <person name="Vear F."/>
            <person name="Vautrin S."/>
            <person name="Crespi M."/>
            <person name="Mangin B."/>
            <person name="Burke J.M."/>
            <person name="Salse J."/>
            <person name="Munos S."/>
            <person name="Vincourt P."/>
            <person name="Rieseberg L.H."/>
            <person name="Langlade N.B."/>
        </authorList>
    </citation>
    <scope>NUCLEOTIDE SEQUENCE</scope>
    <source>
        <tissue evidence="2">Leaves</tissue>
    </source>
</reference>
<protein>
    <submittedName>
        <fullName evidence="2">Uncharacterized protein</fullName>
    </submittedName>
</protein>
<evidence type="ECO:0000313" key="3">
    <source>
        <dbReference type="Proteomes" id="UP000215914"/>
    </source>
</evidence>
<dbReference type="EMBL" id="MNCJ02000320">
    <property type="protein sequence ID" value="KAF5805988.1"/>
    <property type="molecule type" value="Genomic_DNA"/>
</dbReference>
<keyword evidence="3" id="KW-1185">Reference proteome</keyword>
<dbReference type="Proteomes" id="UP000215914">
    <property type="component" value="Unassembled WGS sequence"/>
</dbReference>
<name>A0A9K3NNU8_HELAN</name>
<proteinExistence type="predicted"/>
<reference evidence="2" key="2">
    <citation type="submission" date="2020-06" db="EMBL/GenBank/DDBJ databases">
        <title>Helianthus annuus Genome sequencing and assembly Release 2.</title>
        <authorList>
            <person name="Gouzy J."/>
            <person name="Langlade N."/>
            <person name="Munos S."/>
        </authorList>
    </citation>
    <scope>NUCLEOTIDE SEQUENCE</scope>
    <source>
        <tissue evidence="2">Leaves</tissue>
    </source>
</reference>
<dbReference type="Gramene" id="mRNA:HanXRQr2_Chr05g0215891">
    <property type="protein sequence ID" value="mRNA:HanXRQr2_Chr05g0215891"/>
    <property type="gene ID" value="HanXRQr2_Chr05g0215891"/>
</dbReference>
<comment type="caution">
    <text evidence="2">The sequence shown here is derived from an EMBL/GenBank/DDBJ whole genome shotgun (WGS) entry which is preliminary data.</text>
</comment>
<accession>A0A9K3NNU8</accession>
<evidence type="ECO:0000256" key="1">
    <source>
        <dbReference type="SAM" id="MobiDB-lite"/>
    </source>
</evidence>
<evidence type="ECO:0000313" key="2">
    <source>
        <dbReference type="EMBL" id="KAF5805988.1"/>
    </source>
</evidence>
<feature type="compositionally biased region" description="Polar residues" evidence="1">
    <location>
        <begin position="53"/>
        <end position="70"/>
    </location>
</feature>
<sequence length="84" mass="9533">MLTICKSNLVSQQFNINMNLEIVIVHTRLIVQAFFYHIAQSHQQLYSKPHSPPTCSGLRNTTSPNTITNPESSKTFADLNKFII</sequence>